<dbReference type="RefSeq" id="WP_309203015.1">
    <property type="nucleotide sequence ID" value="NZ_CP133548.1"/>
</dbReference>
<organism evidence="6 7">
    <name type="scientific">Pleionea litopenaei</name>
    <dbReference type="NCBI Taxonomy" id="3070815"/>
    <lineage>
        <taxon>Bacteria</taxon>
        <taxon>Pseudomonadati</taxon>
        <taxon>Pseudomonadota</taxon>
        <taxon>Gammaproteobacteria</taxon>
        <taxon>Oceanospirillales</taxon>
        <taxon>Pleioneaceae</taxon>
        <taxon>Pleionea</taxon>
    </lineage>
</organism>
<evidence type="ECO:0000313" key="6">
    <source>
        <dbReference type="EMBL" id="WMS87858.1"/>
    </source>
</evidence>
<evidence type="ECO:0000256" key="4">
    <source>
        <dbReference type="ARBA" id="ARBA00023136"/>
    </source>
</evidence>
<feature type="transmembrane region" description="Helical" evidence="5">
    <location>
        <begin position="190"/>
        <end position="210"/>
    </location>
</feature>
<protein>
    <submittedName>
        <fullName evidence="6">VIT1/CCC1 transporter family protein</fullName>
    </submittedName>
</protein>
<gene>
    <name evidence="6" type="ORF">Q9312_02775</name>
</gene>
<keyword evidence="4 5" id="KW-0472">Membrane</keyword>
<dbReference type="GO" id="GO:0005384">
    <property type="term" value="F:manganese ion transmembrane transporter activity"/>
    <property type="evidence" value="ECO:0007669"/>
    <property type="project" value="InterPro"/>
</dbReference>
<accession>A0AA51RUE6</accession>
<dbReference type="AlphaFoldDB" id="A0AA51RUE6"/>
<evidence type="ECO:0000256" key="5">
    <source>
        <dbReference type="SAM" id="Phobius"/>
    </source>
</evidence>
<evidence type="ECO:0000256" key="1">
    <source>
        <dbReference type="ARBA" id="ARBA00004127"/>
    </source>
</evidence>
<dbReference type="GO" id="GO:0012505">
    <property type="term" value="C:endomembrane system"/>
    <property type="evidence" value="ECO:0007669"/>
    <property type="project" value="UniProtKB-SubCell"/>
</dbReference>
<feature type="transmembrane region" description="Helical" evidence="5">
    <location>
        <begin position="222"/>
        <end position="244"/>
    </location>
</feature>
<keyword evidence="3 5" id="KW-1133">Transmembrane helix</keyword>
<reference evidence="6 7" key="1">
    <citation type="submission" date="2023-08" db="EMBL/GenBank/DDBJ databases">
        <title>Pleionea litopenaei sp. nov., isolated from stomach of juvenile Litopenaeus vannamei.</title>
        <authorList>
            <person name="Rho A.M."/>
            <person name="Hwang C.Y."/>
        </authorList>
    </citation>
    <scope>NUCLEOTIDE SEQUENCE [LARGE SCALE GENOMIC DNA]</scope>
    <source>
        <strain evidence="6 7">HL-JVS1</strain>
    </source>
</reference>
<dbReference type="Pfam" id="PF01988">
    <property type="entry name" value="VIT1"/>
    <property type="match status" value="1"/>
</dbReference>
<dbReference type="InterPro" id="IPR008217">
    <property type="entry name" value="Ccc1_fam"/>
</dbReference>
<dbReference type="KEGG" id="plei:Q9312_02775"/>
<sequence length="253" mass="27283">MKKTSLRRLIDDHQPDAIQRRLNRPNQSNVVADSVLGGIDGCVTTFAVVSGVIGANIYPPVAVVLGFANLVADGFSMAVSNYEAIRTEEERVQSLRQLENEHIDKVPDGEKEEVRQIFSSKGFTGSTLDSIVSTICSNRRLWIDTMLSEEHQVHPNSRSPIKAALATFLAFVFVGAMPLIPFLLTSLTKQSQFTLSAALAAIMFFGIGAIKSHLFSKPIMIGGLKTLLIGGTAATLAFATGFLLKGVFGIDSV</sequence>
<evidence type="ECO:0000256" key="3">
    <source>
        <dbReference type="ARBA" id="ARBA00022989"/>
    </source>
</evidence>
<dbReference type="GO" id="GO:0030026">
    <property type="term" value="P:intracellular manganese ion homeostasis"/>
    <property type="evidence" value="ECO:0007669"/>
    <property type="project" value="InterPro"/>
</dbReference>
<feature type="transmembrane region" description="Helical" evidence="5">
    <location>
        <begin position="163"/>
        <end position="184"/>
    </location>
</feature>
<comment type="subcellular location">
    <subcellularLocation>
        <location evidence="1">Endomembrane system</location>
        <topology evidence="1">Multi-pass membrane protein</topology>
    </subcellularLocation>
</comment>
<evidence type="ECO:0000256" key="2">
    <source>
        <dbReference type="ARBA" id="ARBA00022692"/>
    </source>
</evidence>
<evidence type="ECO:0000313" key="7">
    <source>
        <dbReference type="Proteomes" id="UP001239782"/>
    </source>
</evidence>
<proteinExistence type="predicted"/>
<dbReference type="EMBL" id="CP133548">
    <property type="protein sequence ID" value="WMS87858.1"/>
    <property type="molecule type" value="Genomic_DNA"/>
</dbReference>
<dbReference type="PANTHER" id="PTHR31851">
    <property type="entry name" value="FE(2+)/MN(2+) TRANSPORTER PCL1"/>
    <property type="match status" value="1"/>
</dbReference>
<keyword evidence="7" id="KW-1185">Reference proteome</keyword>
<dbReference type="Proteomes" id="UP001239782">
    <property type="component" value="Chromosome"/>
</dbReference>
<keyword evidence="2 5" id="KW-0812">Transmembrane</keyword>
<name>A0AA51RUE6_9GAMM</name>